<keyword evidence="4" id="KW-0067">ATP-binding</keyword>
<keyword evidence="3" id="KW-0547">Nucleotide-binding</keyword>
<dbReference type="InterPro" id="IPR045851">
    <property type="entry name" value="AMP-bd_C_sf"/>
</dbReference>
<accession>X0YZE2</accession>
<keyword evidence="2" id="KW-0436">Ligase</keyword>
<dbReference type="Pfam" id="PF13193">
    <property type="entry name" value="AMP-binding_C"/>
    <property type="match status" value="1"/>
</dbReference>
<dbReference type="InterPro" id="IPR000873">
    <property type="entry name" value="AMP-dep_synth/lig_dom"/>
</dbReference>
<protein>
    <recommendedName>
        <fullName evidence="8">AMP-dependent synthetase/ligase domain-containing protein</fullName>
    </recommendedName>
</protein>
<dbReference type="GO" id="GO:0004467">
    <property type="term" value="F:long-chain fatty acid-CoA ligase activity"/>
    <property type="evidence" value="ECO:0007669"/>
    <property type="project" value="TreeGrafter"/>
</dbReference>
<evidence type="ECO:0000256" key="4">
    <source>
        <dbReference type="ARBA" id="ARBA00022840"/>
    </source>
</evidence>
<feature type="non-terminal residue" evidence="7">
    <location>
        <position position="1"/>
    </location>
</feature>
<dbReference type="GO" id="GO:0044539">
    <property type="term" value="P:long-chain fatty acid import into cell"/>
    <property type="evidence" value="ECO:0007669"/>
    <property type="project" value="TreeGrafter"/>
</dbReference>
<dbReference type="Gene3D" id="3.40.50.12780">
    <property type="entry name" value="N-terminal domain of ligase-like"/>
    <property type="match status" value="1"/>
</dbReference>
<proteinExistence type="inferred from homology"/>
<sequence>VNLREAPSDFRLPEGTISLQEVMNASEENITVEISLKDIVILMYTAGTTGLPKAVTFWQGKLIGGYKLEYVRNAFKTLYLLENDVLFTALPLGHANALFITTFNAYLNERPLILGKRFSASRHWNICRKYNVTQFNTLGVMIPILMKQPEQPNDREHDVKVIQSAACPKEVWEAFENRFNVKIQEFYGATDGGGFMLTSLGQDGYPIGTMGKPVQGQNASILDDDGIHLGPKEVGELVFEWKEKEIKQRTVKYYRNEEASNSLIISDKDGKKWFSTGDLAYCDEDGWYFYVDRKKDVIRRRGENIAAYSVERIINQNEKILESAAYGIKTELGEDEVMIAIVLQPGKSMTPEELLDFCKGKMADFMIPRYIEFVNELPKNMVHRILKRELKKRGITQDTFDREK</sequence>
<dbReference type="GO" id="GO:0005886">
    <property type="term" value="C:plasma membrane"/>
    <property type="evidence" value="ECO:0007669"/>
    <property type="project" value="TreeGrafter"/>
</dbReference>
<dbReference type="EMBL" id="BART01008298">
    <property type="protein sequence ID" value="GAG53608.1"/>
    <property type="molecule type" value="Genomic_DNA"/>
</dbReference>
<dbReference type="GO" id="GO:0005524">
    <property type="term" value="F:ATP binding"/>
    <property type="evidence" value="ECO:0007669"/>
    <property type="project" value="UniProtKB-KW"/>
</dbReference>
<gene>
    <name evidence="7" type="ORF">S01H4_18707</name>
</gene>
<feature type="domain" description="AMP-dependent synthetase/ligase" evidence="5">
    <location>
        <begin position="28"/>
        <end position="239"/>
    </location>
</feature>
<dbReference type="PROSITE" id="PS00455">
    <property type="entry name" value="AMP_BINDING"/>
    <property type="match status" value="1"/>
</dbReference>
<feature type="domain" description="AMP-binding enzyme C-terminal" evidence="6">
    <location>
        <begin position="310"/>
        <end position="380"/>
    </location>
</feature>
<evidence type="ECO:0000256" key="2">
    <source>
        <dbReference type="ARBA" id="ARBA00022598"/>
    </source>
</evidence>
<evidence type="ECO:0000313" key="7">
    <source>
        <dbReference type="EMBL" id="GAG53608.1"/>
    </source>
</evidence>
<dbReference type="AlphaFoldDB" id="X0YZE2"/>
<dbReference type="InterPro" id="IPR042099">
    <property type="entry name" value="ANL_N_sf"/>
</dbReference>
<dbReference type="Pfam" id="PF00501">
    <property type="entry name" value="AMP-binding"/>
    <property type="match status" value="1"/>
</dbReference>
<name>X0YZE2_9ZZZZ</name>
<comment type="caution">
    <text evidence="7">The sequence shown here is derived from an EMBL/GenBank/DDBJ whole genome shotgun (WGS) entry which is preliminary data.</text>
</comment>
<dbReference type="SUPFAM" id="SSF56801">
    <property type="entry name" value="Acetyl-CoA synthetase-like"/>
    <property type="match status" value="1"/>
</dbReference>
<comment type="similarity">
    <text evidence="1">Belongs to the ATP-dependent AMP-binding enzyme family.</text>
</comment>
<dbReference type="InterPro" id="IPR020845">
    <property type="entry name" value="AMP-binding_CS"/>
</dbReference>
<evidence type="ECO:0000259" key="6">
    <source>
        <dbReference type="Pfam" id="PF13193"/>
    </source>
</evidence>
<dbReference type="PANTHER" id="PTHR43107:SF15">
    <property type="entry name" value="FATTY ACID TRANSPORT PROTEIN 3, ISOFORM A"/>
    <property type="match status" value="1"/>
</dbReference>
<organism evidence="7">
    <name type="scientific">marine sediment metagenome</name>
    <dbReference type="NCBI Taxonomy" id="412755"/>
    <lineage>
        <taxon>unclassified sequences</taxon>
        <taxon>metagenomes</taxon>
        <taxon>ecological metagenomes</taxon>
    </lineage>
</organism>
<evidence type="ECO:0000256" key="3">
    <source>
        <dbReference type="ARBA" id="ARBA00022741"/>
    </source>
</evidence>
<dbReference type="GO" id="GO:0005324">
    <property type="term" value="F:long-chain fatty acid transmembrane transporter activity"/>
    <property type="evidence" value="ECO:0007669"/>
    <property type="project" value="TreeGrafter"/>
</dbReference>
<dbReference type="PANTHER" id="PTHR43107">
    <property type="entry name" value="LONG-CHAIN FATTY ACID TRANSPORT PROTEIN"/>
    <property type="match status" value="1"/>
</dbReference>
<evidence type="ECO:0000259" key="5">
    <source>
        <dbReference type="Pfam" id="PF00501"/>
    </source>
</evidence>
<dbReference type="InterPro" id="IPR025110">
    <property type="entry name" value="AMP-bd_C"/>
</dbReference>
<evidence type="ECO:0008006" key="8">
    <source>
        <dbReference type="Google" id="ProtNLM"/>
    </source>
</evidence>
<reference evidence="7" key="1">
    <citation type="journal article" date="2014" name="Front. Microbiol.">
        <title>High frequency of phylogenetically diverse reductive dehalogenase-homologous genes in deep subseafloor sedimentary metagenomes.</title>
        <authorList>
            <person name="Kawai M."/>
            <person name="Futagami T."/>
            <person name="Toyoda A."/>
            <person name="Takaki Y."/>
            <person name="Nishi S."/>
            <person name="Hori S."/>
            <person name="Arai W."/>
            <person name="Tsubouchi T."/>
            <person name="Morono Y."/>
            <person name="Uchiyama I."/>
            <person name="Ito T."/>
            <person name="Fujiyama A."/>
            <person name="Inagaki F."/>
            <person name="Takami H."/>
        </authorList>
    </citation>
    <scope>NUCLEOTIDE SEQUENCE</scope>
    <source>
        <strain evidence="7">Expedition CK06-06</strain>
    </source>
</reference>
<evidence type="ECO:0000256" key="1">
    <source>
        <dbReference type="ARBA" id="ARBA00006432"/>
    </source>
</evidence>
<dbReference type="Gene3D" id="3.30.300.30">
    <property type="match status" value="1"/>
</dbReference>